<keyword evidence="8" id="KW-0249">Electron transport</keyword>
<keyword evidence="3" id="KW-0004">4Fe-4S</keyword>
<keyword evidence="1" id="KW-0813">Transport</keyword>
<gene>
    <name evidence="14" type="ORF">MGWOODY_XGa694</name>
</gene>
<proteinExistence type="predicted"/>
<dbReference type="PROSITE" id="PS51379">
    <property type="entry name" value="4FE4S_FER_2"/>
    <property type="match status" value="2"/>
</dbReference>
<dbReference type="InterPro" id="IPR007202">
    <property type="entry name" value="4Fe-4S_dom"/>
</dbReference>
<dbReference type="InterPro" id="IPR050294">
    <property type="entry name" value="RnfB_subfamily"/>
</dbReference>
<keyword evidence="4" id="KW-0997">Cell inner membrane</keyword>
<evidence type="ECO:0000256" key="8">
    <source>
        <dbReference type="ARBA" id="ARBA00022982"/>
    </source>
</evidence>
<evidence type="ECO:0000256" key="7">
    <source>
        <dbReference type="ARBA" id="ARBA00022967"/>
    </source>
</evidence>
<dbReference type="Gene3D" id="3.30.70.20">
    <property type="match status" value="1"/>
</dbReference>
<keyword evidence="5" id="KW-0479">Metal-binding</keyword>
<evidence type="ECO:0000256" key="6">
    <source>
        <dbReference type="ARBA" id="ARBA00022737"/>
    </source>
</evidence>
<evidence type="ECO:0000256" key="9">
    <source>
        <dbReference type="ARBA" id="ARBA00023004"/>
    </source>
</evidence>
<evidence type="ECO:0000256" key="2">
    <source>
        <dbReference type="ARBA" id="ARBA00022475"/>
    </source>
</evidence>
<dbReference type="GO" id="GO:0051539">
    <property type="term" value="F:4 iron, 4 sulfur cluster binding"/>
    <property type="evidence" value="ECO:0007669"/>
    <property type="project" value="UniProtKB-KW"/>
</dbReference>
<dbReference type="NCBIfam" id="TIGR01944">
    <property type="entry name" value="rnfB"/>
    <property type="match status" value="1"/>
</dbReference>
<dbReference type="InterPro" id="IPR017896">
    <property type="entry name" value="4Fe4S_Fe-S-bd"/>
</dbReference>
<dbReference type="PANTHER" id="PTHR42859">
    <property type="entry name" value="OXIDOREDUCTASE"/>
    <property type="match status" value="1"/>
</dbReference>
<dbReference type="Gene3D" id="1.10.15.40">
    <property type="entry name" value="Electron transport complex subunit B, putative Fe-S cluster"/>
    <property type="match status" value="1"/>
</dbReference>
<accession>A0A161K6K6</accession>
<feature type="domain" description="4Fe-4S" evidence="13">
    <location>
        <begin position="1"/>
        <end position="61"/>
    </location>
</feature>
<evidence type="ECO:0000256" key="10">
    <source>
        <dbReference type="ARBA" id="ARBA00023014"/>
    </source>
</evidence>
<organism evidence="14">
    <name type="scientific">hydrothermal vent metagenome</name>
    <dbReference type="NCBI Taxonomy" id="652676"/>
    <lineage>
        <taxon>unclassified sequences</taxon>
        <taxon>metagenomes</taxon>
        <taxon>ecological metagenomes</taxon>
    </lineage>
</organism>
<feature type="domain" description="4Fe-4S ferredoxin-type" evidence="12">
    <location>
        <begin position="77"/>
        <end position="106"/>
    </location>
</feature>
<dbReference type="PANTHER" id="PTHR42859:SF3">
    <property type="entry name" value="ION-TRANSLOCATING OXIDOREDUCTASE COMPLEX SUBUNIT B"/>
    <property type="match status" value="1"/>
</dbReference>
<dbReference type="InterPro" id="IPR010207">
    <property type="entry name" value="Elect_transpt_cplx_RnfB/RsxB"/>
</dbReference>
<keyword evidence="10" id="KW-0411">Iron-sulfur</keyword>
<name>A0A161K6K6_9ZZZZ</name>
<dbReference type="PROSITE" id="PS51656">
    <property type="entry name" value="4FE4S"/>
    <property type="match status" value="1"/>
</dbReference>
<evidence type="ECO:0000256" key="4">
    <source>
        <dbReference type="ARBA" id="ARBA00022519"/>
    </source>
</evidence>
<dbReference type="AlphaFoldDB" id="A0A161K6K6"/>
<sequence>MSGAIDPHTIDQWLPQTQCQRCGYPGCWEYANAISAESAPINRCPPGGDITLRALAEITSKPLVPVDRDCGTVGPLACAVINEALCIGCTLCIQACPVDAIAGASKLMHTIIGHECTGCELCIAPCPMDCIQMTPITGMSLDDEHPSPWPEYSSGMVVRARRRAEMKRSRSQLSAESFCSNTIPTNAVMRKNILSSVKRTRARRNSLYLNENSKQ</sequence>
<evidence type="ECO:0000259" key="13">
    <source>
        <dbReference type="PROSITE" id="PS51656"/>
    </source>
</evidence>
<dbReference type="Pfam" id="PF14697">
    <property type="entry name" value="Fer4_21"/>
    <property type="match status" value="1"/>
</dbReference>
<evidence type="ECO:0000256" key="5">
    <source>
        <dbReference type="ARBA" id="ARBA00022723"/>
    </source>
</evidence>
<feature type="domain" description="4Fe-4S ferredoxin-type" evidence="12">
    <location>
        <begin position="108"/>
        <end position="136"/>
    </location>
</feature>
<evidence type="ECO:0000313" key="14">
    <source>
        <dbReference type="EMBL" id="CUS54280.1"/>
    </source>
</evidence>
<dbReference type="SUPFAM" id="SSF54862">
    <property type="entry name" value="4Fe-4S ferredoxins"/>
    <property type="match status" value="1"/>
</dbReference>
<dbReference type="Pfam" id="PF04060">
    <property type="entry name" value="FeS"/>
    <property type="match status" value="1"/>
</dbReference>
<dbReference type="InterPro" id="IPR017900">
    <property type="entry name" value="4Fe4S_Fe_S_CS"/>
</dbReference>
<evidence type="ECO:0000259" key="12">
    <source>
        <dbReference type="PROSITE" id="PS51379"/>
    </source>
</evidence>
<dbReference type="EMBL" id="CZRL01000104">
    <property type="protein sequence ID" value="CUS54280.1"/>
    <property type="molecule type" value="Genomic_DNA"/>
</dbReference>
<protein>
    <submittedName>
        <fullName evidence="14">Electron transport complex protein RnfB</fullName>
    </submittedName>
</protein>
<keyword evidence="6" id="KW-0677">Repeat</keyword>
<keyword evidence="7" id="KW-1278">Translocase</keyword>
<evidence type="ECO:0000256" key="3">
    <source>
        <dbReference type="ARBA" id="ARBA00022485"/>
    </source>
</evidence>
<keyword evidence="9" id="KW-0408">Iron</keyword>
<evidence type="ECO:0000256" key="1">
    <source>
        <dbReference type="ARBA" id="ARBA00022448"/>
    </source>
</evidence>
<keyword evidence="11" id="KW-0472">Membrane</keyword>
<keyword evidence="2" id="KW-1003">Cell membrane</keyword>
<dbReference type="PROSITE" id="PS00198">
    <property type="entry name" value="4FE4S_FER_1"/>
    <property type="match status" value="2"/>
</dbReference>
<dbReference type="GO" id="GO:0009055">
    <property type="term" value="F:electron transfer activity"/>
    <property type="evidence" value="ECO:0007669"/>
    <property type="project" value="InterPro"/>
</dbReference>
<dbReference type="GO" id="GO:0046872">
    <property type="term" value="F:metal ion binding"/>
    <property type="evidence" value="ECO:0007669"/>
    <property type="project" value="UniProtKB-KW"/>
</dbReference>
<reference evidence="14" key="1">
    <citation type="submission" date="2015-10" db="EMBL/GenBank/DDBJ databases">
        <authorList>
            <person name="Gilbert D.G."/>
        </authorList>
    </citation>
    <scope>NUCLEOTIDE SEQUENCE</scope>
</reference>
<evidence type="ECO:0000256" key="11">
    <source>
        <dbReference type="ARBA" id="ARBA00023136"/>
    </source>
</evidence>